<accession>A0A915KNT2</accession>
<dbReference type="WBParaSite" id="nRc.2.0.1.t40507-RA">
    <property type="protein sequence ID" value="nRc.2.0.1.t40507-RA"/>
    <property type="gene ID" value="nRc.2.0.1.g40507"/>
</dbReference>
<dbReference type="Proteomes" id="UP000887565">
    <property type="component" value="Unplaced"/>
</dbReference>
<sequence>MSKITSKSGPKTEKVSEAVDQISQKSCLNDDWRVEKYNGPGPEPDIFRICYPIDLTIGLSLSSVKMRSIEFKVSNPPTKRPNIVCLLSKCLHER</sequence>
<evidence type="ECO:0000313" key="2">
    <source>
        <dbReference type="WBParaSite" id="nRc.2.0.1.t40507-RA"/>
    </source>
</evidence>
<reference evidence="2" key="1">
    <citation type="submission" date="2022-11" db="UniProtKB">
        <authorList>
            <consortium name="WormBaseParasite"/>
        </authorList>
    </citation>
    <scope>IDENTIFICATION</scope>
</reference>
<name>A0A915KNT2_ROMCU</name>
<organism evidence="1 2">
    <name type="scientific">Romanomermis culicivorax</name>
    <name type="common">Nematode worm</name>
    <dbReference type="NCBI Taxonomy" id="13658"/>
    <lineage>
        <taxon>Eukaryota</taxon>
        <taxon>Metazoa</taxon>
        <taxon>Ecdysozoa</taxon>
        <taxon>Nematoda</taxon>
        <taxon>Enoplea</taxon>
        <taxon>Dorylaimia</taxon>
        <taxon>Mermithida</taxon>
        <taxon>Mermithoidea</taxon>
        <taxon>Mermithidae</taxon>
        <taxon>Romanomermis</taxon>
    </lineage>
</organism>
<proteinExistence type="predicted"/>
<keyword evidence="1" id="KW-1185">Reference proteome</keyword>
<dbReference type="AlphaFoldDB" id="A0A915KNT2"/>
<protein>
    <submittedName>
        <fullName evidence="2">Uncharacterized protein</fullName>
    </submittedName>
</protein>
<evidence type="ECO:0000313" key="1">
    <source>
        <dbReference type="Proteomes" id="UP000887565"/>
    </source>
</evidence>